<feature type="domain" description="PTS EIIA type-2" evidence="11">
    <location>
        <begin position="4"/>
        <end position="150"/>
    </location>
</feature>
<comment type="subcellular location">
    <subcellularLocation>
        <location evidence="1">Cytoplasm</location>
    </subcellularLocation>
</comment>
<dbReference type="Gene3D" id="3.40.930.10">
    <property type="entry name" value="Mannitol-specific EII, Chain A"/>
    <property type="match status" value="1"/>
</dbReference>
<name>A0A0R1TY48_9LACO</name>
<dbReference type="GO" id="GO:0009401">
    <property type="term" value="P:phosphoenolpyruvate-dependent sugar phosphotransferase system"/>
    <property type="evidence" value="ECO:0007669"/>
    <property type="project" value="UniProtKB-KW"/>
</dbReference>
<evidence type="ECO:0000256" key="8">
    <source>
        <dbReference type="ARBA" id="ARBA00037387"/>
    </source>
</evidence>
<dbReference type="Proteomes" id="UP000051324">
    <property type="component" value="Unassembled WGS sequence"/>
</dbReference>
<dbReference type="OrthoDB" id="369398at2"/>
<keyword evidence="3" id="KW-0963">Cytoplasm</keyword>
<keyword evidence="2" id="KW-0813">Transport</keyword>
<evidence type="ECO:0000256" key="3">
    <source>
        <dbReference type="ARBA" id="ARBA00022490"/>
    </source>
</evidence>
<dbReference type="InterPro" id="IPR016152">
    <property type="entry name" value="PTrfase/Anion_transptr"/>
</dbReference>
<comment type="caution">
    <text evidence="12">The sequence shown here is derived from an EMBL/GenBank/DDBJ whole genome shotgun (WGS) entry which is preliminary data.</text>
</comment>
<keyword evidence="7" id="KW-0418">Kinase</keyword>
<keyword evidence="4" id="KW-0597">Phosphoprotein</keyword>
<reference evidence="12 13" key="1">
    <citation type="journal article" date="2015" name="Genome Announc.">
        <title>Expanding the biotechnology potential of lactobacilli through comparative genomics of 213 strains and associated genera.</title>
        <authorList>
            <person name="Sun Z."/>
            <person name="Harris H.M."/>
            <person name="McCann A."/>
            <person name="Guo C."/>
            <person name="Argimon S."/>
            <person name="Zhang W."/>
            <person name="Yang X."/>
            <person name="Jeffery I.B."/>
            <person name="Cooney J.C."/>
            <person name="Kagawa T.F."/>
            <person name="Liu W."/>
            <person name="Song Y."/>
            <person name="Salvetti E."/>
            <person name="Wrobel A."/>
            <person name="Rasinkangas P."/>
            <person name="Parkhill J."/>
            <person name="Rea M.C."/>
            <person name="O'Sullivan O."/>
            <person name="Ritari J."/>
            <person name="Douillard F.P."/>
            <person name="Paul Ross R."/>
            <person name="Yang R."/>
            <person name="Briner A.E."/>
            <person name="Felis G.E."/>
            <person name="de Vos W.M."/>
            <person name="Barrangou R."/>
            <person name="Klaenhammer T.R."/>
            <person name="Caufield P.W."/>
            <person name="Cui Y."/>
            <person name="Zhang H."/>
            <person name="O'Toole P.W."/>
        </authorList>
    </citation>
    <scope>NUCLEOTIDE SEQUENCE [LARGE SCALE GENOMIC DNA]</scope>
    <source>
        <strain evidence="12 13">DSM 16634</strain>
    </source>
</reference>
<keyword evidence="13" id="KW-1185">Reference proteome</keyword>
<evidence type="ECO:0000313" key="12">
    <source>
        <dbReference type="EMBL" id="KRL86192.1"/>
    </source>
</evidence>
<evidence type="ECO:0000256" key="9">
    <source>
        <dbReference type="ARBA" id="ARBA00041175"/>
    </source>
</evidence>
<dbReference type="AlphaFoldDB" id="A0A0R1TY48"/>
<sequence length="152" mass="17022">MLRYFYENNLVALADHVPSDWEEAMRLSGEVLKQNNLITDQYVDQVIADVKEYGPYIVIVPGVAMPHSSSKNEGVLGTGIGFTILPGEVSFEEGNPEKNAQLFFMLAAKDSEQHMENIANLSDLLMTDGLIDDLKKVTTMDEYVAIMEKYDL</sequence>
<evidence type="ECO:0000313" key="13">
    <source>
        <dbReference type="Proteomes" id="UP000051324"/>
    </source>
</evidence>
<evidence type="ECO:0000259" key="11">
    <source>
        <dbReference type="PROSITE" id="PS51094"/>
    </source>
</evidence>
<evidence type="ECO:0000256" key="7">
    <source>
        <dbReference type="ARBA" id="ARBA00022777"/>
    </source>
</evidence>
<proteinExistence type="predicted"/>
<evidence type="ECO:0000256" key="4">
    <source>
        <dbReference type="ARBA" id="ARBA00022553"/>
    </source>
</evidence>
<dbReference type="PANTHER" id="PTHR36203:SF1">
    <property type="entry name" value="ASCORBATE-SPECIFIC PTS SYSTEM EIIA COMPONENT"/>
    <property type="match status" value="1"/>
</dbReference>
<dbReference type="eggNOG" id="COG1762">
    <property type="taxonomic scope" value="Bacteria"/>
</dbReference>
<dbReference type="GO" id="GO:0016301">
    <property type="term" value="F:kinase activity"/>
    <property type="evidence" value="ECO:0007669"/>
    <property type="project" value="UniProtKB-KW"/>
</dbReference>
<dbReference type="PANTHER" id="PTHR36203">
    <property type="entry name" value="ASCORBATE-SPECIFIC PTS SYSTEM EIIA COMPONENT"/>
    <property type="match status" value="1"/>
</dbReference>
<organism evidence="12 13">
    <name type="scientific">Ligilactobacillus apodemi DSM 16634 = JCM 16172</name>
    <dbReference type="NCBI Taxonomy" id="1423724"/>
    <lineage>
        <taxon>Bacteria</taxon>
        <taxon>Bacillati</taxon>
        <taxon>Bacillota</taxon>
        <taxon>Bacilli</taxon>
        <taxon>Lactobacillales</taxon>
        <taxon>Lactobacillaceae</taxon>
        <taxon>Ligilactobacillus</taxon>
    </lineage>
</organism>
<evidence type="ECO:0000256" key="5">
    <source>
        <dbReference type="ARBA" id="ARBA00022679"/>
    </source>
</evidence>
<dbReference type="InterPro" id="IPR051351">
    <property type="entry name" value="Ascorbate-PTS_EIIA_comp"/>
</dbReference>
<dbReference type="PATRIC" id="fig|1423724.4.peg.1988"/>
<evidence type="ECO:0000256" key="1">
    <source>
        <dbReference type="ARBA" id="ARBA00004496"/>
    </source>
</evidence>
<comment type="function">
    <text evidence="8">The phosphoenolpyruvate-dependent sugar phosphotransferase system (sugar PTS), a major carbohydrate active transport system, catalyzes the phosphorylation of incoming sugar substrates concomitantly with their translocation across the cell membrane. The enzyme II UlaABC PTS system is involved in ascorbate transport.</text>
</comment>
<protein>
    <recommendedName>
        <fullName evidence="9">Ascorbate-specific PTS system EIIA component</fullName>
    </recommendedName>
    <alternativeName>
        <fullName evidence="10">Ascorbate-specific phosphotransferase enzyme IIA component</fullName>
    </alternativeName>
</protein>
<evidence type="ECO:0000256" key="2">
    <source>
        <dbReference type="ARBA" id="ARBA00022448"/>
    </source>
</evidence>
<dbReference type="RefSeq" id="WP_025087358.1">
    <property type="nucleotide sequence ID" value="NZ_AZFT01000030.1"/>
</dbReference>
<dbReference type="STRING" id="1423724.FC32_GL001904"/>
<dbReference type="PROSITE" id="PS51094">
    <property type="entry name" value="PTS_EIIA_TYPE_2"/>
    <property type="match status" value="1"/>
</dbReference>
<keyword evidence="12" id="KW-0670">Pyruvate</keyword>
<dbReference type="GO" id="GO:0005737">
    <property type="term" value="C:cytoplasm"/>
    <property type="evidence" value="ECO:0007669"/>
    <property type="project" value="UniProtKB-SubCell"/>
</dbReference>
<dbReference type="Pfam" id="PF00359">
    <property type="entry name" value="PTS_EIIA_2"/>
    <property type="match status" value="1"/>
</dbReference>
<evidence type="ECO:0000256" key="6">
    <source>
        <dbReference type="ARBA" id="ARBA00022683"/>
    </source>
</evidence>
<keyword evidence="5 12" id="KW-0808">Transferase</keyword>
<dbReference type="InterPro" id="IPR002178">
    <property type="entry name" value="PTS_EIIA_type-2_dom"/>
</dbReference>
<accession>A0A0R1TY48</accession>
<evidence type="ECO:0000256" key="10">
    <source>
        <dbReference type="ARBA" id="ARBA00042072"/>
    </source>
</evidence>
<dbReference type="SUPFAM" id="SSF55804">
    <property type="entry name" value="Phoshotransferase/anion transport protein"/>
    <property type="match status" value="1"/>
</dbReference>
<dbReference type="CDD" id="cd00211">
    <property type="entry name" value="PTS_IIA_fru"/>
    <property type="match status" value="1"/>
</dbReference>
<dbReference type="EMBL" id="AZFT01000030">
    <property type="protein sequence ID" value="KRL86192.1"/>
    <property type="molecule type" value="Genomic_DNA"/>
</dbReference>
<keyword evidence="6" id="KW-0598">Phosphotransferase system</keyword>
<gene>
    <name evidence="12" type="ORF">FC32_GL001904</name>
</gene>